<comment type="caution">
    <text evidence="3">The sequence shown here is derived from an EMBL/GenBank/DDBJ whole genome shotgun (WGS) entry which is preliminary data.</text>
</comment>
<dbReference type="Gene3D" id="3.40.350.10">
    <property type="entry name" value="Creatinase/prolidase N-terminal domain"/>
    <property type="match status" value="1"/>
</dbReference>
<dbReference type="InterPro" id="IPR050659">
    <property type="entry name" value="Peptidase_M24B"/>
</dbReference>
<dbReference type="SUPFAM" id="SSF53092">
    <property type="entry name" value="Creatinase/prolidase N-terminal domain"/>
    <property type="match status" value="1"/>
</dbReference>
<dbReference type="InterPro" id="IPR036005">
    <property type="entry name" value="Creatinase/aminopeptidase-like"/>
</dbReference>
<name>X1I1H6_9ZZZZ</name>
<feature type="domain" description="Creatinase N-terminal" evidence="2">
    <location>
        <begin position="5"/>
        <end position="134"/>
    </location>
</feature>
<feature type="non-terminal residue" evidence="3">
    <location>
        <position position="265"/>
    </location>
</feature>
<accession>X1I1H6</accession>
<dbReference type="PANTHER" id="PTHR46112:SF3">
    <property type="entry name" value="AMINOPEPTIDASE YPDF"/>
    <property type="match status" value="1"/>
</dbReference>
<dbReference type="Pfam" id="PF01321">
    <property type="entry name" value="Creatinase_N"/>
    <property type="match status" value="1"/>
</dbReference>
<sequence length="265" mass="28795">MVSNRLIKLRQGLAEKEVDGILVSQPENRYYLSGFDGSSGYLLITPQDIVLATDFRYTEQARVQAPDYQITKITGDVTDWLPPLLAELKVSRLGFEAGHVTFATYRQLSDILKKAGGNLQLVPLDGVVETLRAIKEPGEIELISRGAEISDQAMAFGMNVVRAGMTEKELAWEIERCLRENGSRALPFEVIVASGPNAALPHAKPSSRQIGSGEPVVIDIGARFGGYSSDLSRSICLGEADDAFKKIYDTVLGAQLAAIALIREG</sequence>
<dbReference type="Pfam" id="PF00557">
    <property type="entry name" value="Peptidase_M24"/>
    <property type="match status" value="1"/>
</dbReference>
<evidence type="ECO:0000259" key="2">
    <source>
        <dbReference type="Pfam" id="PF01321"/>
    </source>
</evidence>
<dbReference type="InterPro" id="IPR000587">
    <property type="entry name" value="Creatinase_N"/>
</dbReference>
<dbReference type="EMBL" id="BARU01023291">
    <property type="protein sequence ID" value="GAH51408.1"/>
    <property type="molecule type" value="Genomic_DNA"/>
</dbReference>
<organism evidence="3">
    <name type="scientific">marine sediment metagenome</name>
    <dbReference type="NCBI Taxonomy" id="412755"/>
    <lineage>
        <taxon>unclassified sequences</taxon>
        <taxon>metagenomes</taxon>
        <taxon>ecological metagenomes</taxon>
    </lineage>
</organism>
<reference evidence="3" key="1">
    <citation type="journal article" date="2014" name="Front. Microbiol.">
        <title>High frequency of phylogenetically diverse reductive dehalogenase-homologous genes in deep subseafloor sedimentary metagenomes.</title>
        <authorList>
            <person name="Kawai M."/>
            <person name="Futagami T."/>
            <person name="Toyoda A."/>
            <person name="Takaki Y."/>
            <person name="Nishi S."/>
            <person name="Hori S."/>
            <person name="Arai W."/>
            <person name="Tsubouchi T."/>
            <person name="Morono Y."/>
            <person name="Uchiyama I."/>
            <person name="Ito T."/>
            <person name="Fujiyama A."/>
            <person name="Inagaki F."/>
            <person name="Takami H."/>
        </authorList>
    </citation>
    <scope>NUCLEOTIDE SEQUENCE</scope>
    <source>
        <strain evidence="3">Expedition CK06-06</strain>
    </source>
</reference>
<gene>
    <name evidence="3" type="ORF">S03H2_37816</name>
</gene>
<dbReference type="SUPFAM" id="SSF55920">
    <property type="entry name" value="Creatinase/aminopeptidase"/>
    <property type="match status" value="1"/>
</dbReference>
<dbReference type="InterPro" id="IPR000994">
    <property type="entry name" value="Pept_M24"/>
</dbReference>
<dbReference type="InterPro" id="IPR029149">
    <property type="entry name" value="Creatin/AminoP/Spt16_N"/>
</dbReference>
<evidence type="ECO:0008006" key="4">
    <source>
        <dbReference type="Google" id="ProtNLM"/>
    </source>
</evidence>
<protein>
    <recommendedName>
        <fullName evidence="4">Peptidase M24 domain-containing protein</fullName>
    </recommendedName>
</protein>
<proteinExistence type="predicted"/>
<dbReference type="AlphaFoldDB" id="X1I1H6"/>
<dbReference type="PANTHER" id="PTHR46112">
    <property type="entry name" value="AMINOPEPTIDASE"/>
    <property type="match status" value="1"/>
</dbReference>
<evidence type="ECO:0000259" key="1">
    <source>
        <dbReference type="Pfam" id="PF00557"/>
    </source>
</evidence>
<evidence type="ECO:0000313" key="3">
    <source>
        <dbReference type="EMBL" id="GAH51408.1"/>
    </source>
</evidence>
<dbReference type="Gene3D" id="3.90.230.10">
    <property type="entry name" value="Creatinase/methionine aminopeptidase superfamily"/>
    <property type="match status" value="1"/>
</dbReference>
<feature type="domain" description="Peptidase M24" evidence="1">
    <location>
        <begin position="142"/>
        <end position="265"/>
    </location>
</feature>